<organism evidence="1 2">
    <name type="scientific">Colwellia psychrerythraea</name>
    <name type="common">Vibrio psychroerythus</name>
    <dbReference type="NCBI Taxonomy" id="28229"/>
    <lineage>
        <taxon>Bacteria</taxon>
        <taxon>Pseudomonadati</taxon>
        <taxon>Pseudomonadota</taxon>
        <taxon>Gammaproteobacteria</taxon>
        <taxon>Alteromonadales</taxon>
        <taxon>Colwelliaceae</taxon>
        <taxon>Colwellia</taxon>
    </lineage>
</organism>
<protein>
    <submittedName>
        <fullName evidence="1">Uncharacterized protein</fullName>
    </submittedName>
</protein>
<evidence type="ECO:0000313" key="1">
    <source>
        <dbReference type="EMBL" id="KGJ94298.1"/>
    </source>
</evidence>
<accession>A0A099KXC6</accession>
<dbReference type="Proteomes" id="UP000029843">
    <property type="component" value="Unassembled WGS sequence"/>
</dbReference>
<name>A0A099KXC6_COLPS</name>
<dbReference type="EMBL" id="JQED01000005">
    <property type="protein sequence ID" value="KGJ94298.1"/>
    <property type="molecule type" value="Genomic_DNA"/>
</dbReference>
<dbReference type="AlphaFoldDB" id="A0A099KXC6"/>
<comment type="caution">
    <text evidence="1">The sequence shown here is derived from an EMBL/GenBank/DDBJ whole genome shotgun (WGS) entry which is preliminary data.</text>
</comment>
<proteinExistence type="predicted"/>
<sequence length="122" mass="13656">MSNPLQQFPENRPPVNLLNRINQQGNSIVLPIFVNTILTVLATRASLAALLKSHNFSTSKMKIDNPYYCNAEASGSWYAVYQQIGDMFYRLMIIDKCASSALVNNIKDSVSNRTLQSEARSL</sequence>
<gene>
    <name evidence="1" type="ORF">ND2E_1487</name>
</gene>
<dbReference type="RefSeq" id="WP_033092284.1">
    <property type="nucleotide sequence ID" value="NZ_JQED01000005.1"/>
</dbReference>
<reference evidence="1 2" key="1">
    <citation type="submission" date="2014-08" db="EMBL/GenBank/DDBJ databases">
        <title>Genomic and Phenotypic Diversity of Colwellia psychrerythraea strains from Disparate Marine Basins.</title>
        <authorList>
            <person name="Techtmann S.M."/>
            <person name="Stelling S.C."/>
            <person name="Utturkar S.M."/>
            <person name="Alshibli N."/>
            <person name="Harris A."/>
            <person name="Brown S.D."/>
            <person name="Hazen T.C."/>
        </authorList>
    </citation>
    <scope>NUCLEOTIDE SEQUENCE [LARGE SCALE GENOMIC DNA]</scope>
    <source>
        <strain evidence="1 2">ND2E</strain>
    </source>
</reference>
<evidence type="ECO:0000313" key="2">
    <source>
        <dbReference type="Proteomes" id="UP000029843"/>
    </source>
</evidence>